<dbReference type="PANTHER" id="PTHR43078">
    <property type="entry name" value="UDP-GLUCURONIC ACID DECARBOXYLASE-RELATED"/>
    <property type="match status" value="1"/>
</dbReference>
<sequence>MITENQEYLTELKAWSERYQDWDLLRDQSIMVAGATGMIGSSLIDWLMLLNEKKGLNCRVVALGRNAGKARARFGSYWEKPEFVFVEGDINEGIAYDQPIDYLLQAASNTHPLAYSNFPISTITTNVIGTNNLLNYAAEHGAKRVIFLSSVEVYGENRGDTEKFKEDYLGYLDCNTLRAGYPESKRTGEALCQAYLKEKGLDCVILRLSRAFGPTLLTSDSKALSQFLKKGIAHEDIVLKSQGKQQYSYIYSLDAAAAIFFALKHGQSGQAYNVAGSKCDTTLRELAETVARLAGTRVVFDLPDQAEAAGYSTATKALLDTGKIARLGFSADTDLESALTATMRILAALA</sequence>
<dbReference type="InterPro" id="IPR044516">
    <property type="entry name" value="UXS-like"/>
</dbReference>
<dbReference type="Pfam" id="PF01370">
    <property type="entry name" value="Epimerase"/>
    <property type="match status" value="1"/>
</dbReference>
<dbReference type="PANTHER" id="PTHR43078:SF6">
    <property type="entry name" value="UDP-GLUCURONIC ACID DECARBOXYLASE 1"/>
    <property type="match status" value="1"/>
</dbReference>
<gene>
    <name evidence="6" type="ORF">lacNasYZ03_05960</name>
</gene>
<evidence type="ECO:0000256" key="4">
    <source>
        <dbReference type="ARBA" id="ARBA00023239"/>
    </source>
</evidence>
<evidence type="ECO:0000256" key="2">
    <source>
        <dbReference type="ARBA" id="ARBA00022793"/>
    </source>
</evidence>
<proteinExistence type="predicted"/>
<evidence type="ECO:0000256" key="3">
    <source>
        <dbReference type="ARBA" id="ARBA00023027"/>
    </source>
</evidence>
<dbReference type="InterPro" id="IPR036291">
    <property type="entry name" value="NAD(P)-bd_dom_sf"/>
</dbReference>
<dbReference type="SUPFAM" id="SSF51735">
    <property type="entry name" value="NAD(P)-binding Rossmann-fold domains"/>
    <property type="match status" value="1"/>
</dbReference>
<reference evidence="7" key="1">
    <citation type="submission" date="2021-01" db="EMBL/GenBank/DDBJ databases">
        <title>Draft genome sequence of Nasalis larvatus strain YZ03.</title>
        <authorList>
            <person name="Suzuki-Hashido N."/>
            <person name="Tsuchida S."/>
            <person name="Hayakawa T."/>
        </authorList>
    </citation>
    <scope>NUCLEOTIDE SEQUENCE [LARGE SCALE GENOMIC DNA]</scope>
    <source>
        <strain evidence="7">YZ03</strain>
    </source>
</reference>
<accession>A0ABQ3W753</accession>
<keyword evidence="3" id="KW-0520">NAD</keyword>
<keyword evidence="4" id="KW-0456">Lyase</keyword>
<protein>
    <submittedName>
        <fullName evidence="6">dTDP-glucose 4,6-dehydratase</fullName>
    </submittedName>
</protein>
<evidence type="ECO:0000313" key="6">
    <source>
        <dbReference type="EMBL" id="GHW00909.1"/>
    </source>
</evidence>
<evidence type="ECO:0000313" key="7">
    <source>
        <dbReference type="Proteomes" id="UP000616547"/>
    </source>
</evidence>
<comment type="caution">
    <text evidence="6">The sequence shown here is derived from an EMBL/GenBank/DDBJ whole genome shotgun (WGS) entry which is preliminary data.</text>
</comment>
<name>A0ABQ3W753_9LACO</name>
<dbReference type="EMBL" id="BOCI01000146">
    <property type="protein sequence ID" value="GHW00909.1"/>
    <property type="molecule type" value="Genomic_DNA"/>
</dbReference>
<evidence type="ECO:0000256" key="1">
    <source>
        <dbReference type="ARBA" id="ARBA00001911"/>
    </source>
</evidence>
<dbReference type="InterPro" id="IPR001509">
    <property type="entry name" value="Epimerase_deHydtase"/>
</dbReference>
<keyword evidence="7" id="KW-1185">Reference proteome</keyword>
<dbReference type="RefSeq" id="WP_201330492.1">
    <property type="nucleotide sequence ID" value="NZ_BOCG01000702.1"/>
</dbReference>
<organism evidence="6 7">
    <name type="scientific">Lactobacillus nasalidis</name>
    <dbReference type="NCBI Taxonomy" id="2797258"/>
    <lineage>
        <taxon>Bacteria</taxon>
        <taxon>Bacillati</taxon>
        <taxon>Bacillota</taxon>
        <taxon>Bacilli</taxon>
        <taxon>Lactobacillales</taxon>
        <taxon>Lactobacillaceae</taxon>
        <taxon>Lactobacillus</taxon>
    </lineage>
</organism>
<dbReference type="Proteomes" id="UP000616547">
    <property type="component" value="Unassembled WGS sequence"/>
</dbReference>
<feature type="domain" description="NAD-dependent epimerase/dehydratase" evidence="5">
    <location>
        <begin position="30"/>
        <end position="275"/>
    </location>
</feature>
<keyword evidence="2" id="KW-0210">Decarboxylase</keyword>
<dbReference type="Gene3D" id="3.40.50.720">
    <property type="entry name" value="NAD(P)-binding Rossmann-like Domain"/>
    <property type="match status" value="1"/>
</dbReference>
<evidence type="ECO:0000259" key="5">
    <source>
        <dbReference type="Pfam" id="PF01370"/>
    </source>
</evidence>
<comment type="cofactor">
    <cofactor evidence="1">
        <name>NAD(+)</name>
        <dbReference type="ChEBI" id="CHEBI:57540"/>
    </cofactor>
</comment>